<feature type="region of interest" description="Disordered" evidence="1">
    <location>
        <begin position="185"/>
        <end position="215"/>
    </location>
</feature>
<reference evidence="2 3" key="1">
    <citation type="submission" date="2023-08" db="EMBL/GenBank/DDBJ databases">
        <authorList>
            <person name="Palmer J.M."/>
        </authorList>
    </citation>
    <scope>NUCLEOTIDE SEQUENCE [LARGE SCALE GENOMIC DNA]</scope>
    <source>
        <strain evidence="2 3">TWF481</strain>
    </source>
</reference>
<dbReference type="AlphaFoldDB" id="A0AAV9W2I9"/>
<evidence type="ECO:0000313" key="3">
    <source>
        <dbReference type="Proteomes" id="UP001370758"/>
    </source>
</evidence>
<organism evidence="2 3">
    <name type="scientific">Arthrobotrys musiformis</name>
    <dbReference type="NCBI Taxonomy" id="47236"/>
    <lineage>
        <taxon>Eukaryota</taxon>
        <taxon>Fungi</taxon>
        <taxon>Dikarya</taxon>
        <taxon>Ascomycota</taxon>
        <taxon>Pezizomycotina</taxon>
        <taxon>Orbiliomycetes</taxon>
        <taxon>Orbiliales</taxon>
        <taxon>Orbiliaceae</taxon>
        <taxon>Arthrobotrys</taxon>
    </lineage>
</organism>
<gene>
    <name evidence="2" type="ORF">TWF481_010398</name>
</gene>
<feature type="region of interest" description="Disordered" evidence="1">
    <location>
        <begin position="1"/>
        <end position="72"/>
    </location>
</feature>
<evidence type="ECO:0000313" key="2">
    <source>
        <dbReference type="EMBL" id="KAK6500041.1"/>
    </source>
</evidence>
<comment type="caution">
    <text evidence="2">The sequence shown here is derived from an EMBL/GenBank/DDBJ whole genome shotgun (WGS) entry which is preliminary data.</text>
</comment>
<dbReference type="Proteomes" id="UP001370758">
    <property type="component" value="Unassembled WGS sequence"/>
</dbReference>
<proteinExistence type="predicted"/>
<name>A0AAV9W2I9_9PEZI</name>
<protein>
    <submittedName>
        <fullName evidence="2">Uncharacterized protein</fullName>
    </submittedName>
</protein>
<keyword evidence="3" id="KW-1185">Reference proteome</keyword>
<feature type="compositionally biased region" description="Polar residues" evidence="1">
    <location>
        <begin position="44"/>
        <end position="53"/>
    </location>
</feature>
<feature type="compositionally biased region" description="Acidic residues" evidence="1">
    <location>
        <begin position="185"/>
        <end position="196"/>
    </location>
</feature>
<accession>A0AAV9W2I9</accession>
<dbReference type="EMBL" id="JAVHJL010000007">
    <property type="protein sequence ID" value="KAK6500041.1"/>
    <property type="molecule type" value="Genomic_DNA"/>
</dbReference>
<feature type="compositionally biased region" description="Gly residues" evidence="1">
    <location>
        <begin position="206"/>
        <end position="215"/>
    </location>
</feature>
<sequence>MSNTFRISRWPPKKREGEPEPVQMDPVKPNLKRSYHQIQDDGTDQQLTLSPSKRQNEGKGVTGSDTPATPKPERFAVYGVVNNTGDPLLEFRVQTTAYGTKACAFLRNLEMAAGGRHQLATSCMENAMAYGQQTMIHTLVNSYTWPIDTGESILFLHTRITTRVKSPNTCTLCGRCPCQIEYDEDEALGPEEEDETQQTVGAGEQQNGGGLNWQS</sequence>
<evidence type="ECO:0000256" key="1">
    <source>
        <dbReference type="SAM" id="MobiDB-lite"/>
    </source>
</evidence>